<proteinExistence type="predicted"/>
<comment type="caution">
    <text evidence="1">The sequence shown here is derived from an EMBL/GenBank/DDBJ whole genome shotgun (WGS) entry which is preliminary data.</text>
</comment>
<dbReference type="Proteomes" id="UP000192132">
    <property type="component" value="Unassembled WGS sequence"/>
</dbReference>
<name>A0A1S8CSZ5_9GAMM</name>
<gene>
    <name evidence="1" type="ORF">BKE30_10860</name>
</gene>
<keyword evidence="2" id="KW-1185">Reference proteome</keyword>
<protein>
    <submittedName>
        <fullName evidence="1">Uncharacterized protein</fullName>
    </submittedName>
</protein>
<accession>A0A1S8CSZ5</accession>
<sequence>MPESIMLKKPHDFVNREGEKIELLCEMDHTNGHMVYKRVILPEGTKIKPQFLWGNEYIFITYKEDNWYLLH</sequence>
<evidence type="ECO:0000313" key="2">
    <source>
        <dbReference type="Proteomes" id="UP000192132"/>
    </source>
</evidence>
<reference evidence="1 2" key="1">
    <citation type="submission" date="2016-10" db="EMBL/GenBank/DDBJ databases">
        <title>Draft Genome sequence of Alkanindiges sp. strain H1.</title>
        <authorList>
            <person name="Subhash Y."/>
            <person name="Lee S."/>
        </authorList>
    </citation>
    <scope>NUCLEOTIDE SEQUENCE [LARGE SCALE GENOMIC DNA]</scope>
    <source>
        <strain evidence="1 2">H1</strain>
    </source>
</reference>
<organism evidence="1 2">
    <name type="scientific">Alkanindiges hydrocarboniclasticus</name>
    <dbReference type="NCBI Taxonomy" id="1907941"/>
    <lineage>
        <taxon>Bacteria</taxon>
        <taxon>Pseudomonadati</taxon>
        <taxon>Pseudomonadota</taxon>
        <taxon>Gammaproteobacteria</taxon>
        <taxon>Moraxellales</taxon>
        <taxon>Moraxellaceae</taxon>
        <taxon>Alkanindiges</taxon>
    </lineage>
</organism>
<evidence type="ECO:0000313" key="1">
    <source>
        <dbReference type="EMBL" id="ONG38970.1"/>
    </source>
</evidence>
<dbReference type="AlphaFoldDB" id="A0A1S8CSZ5"/>
<dbReference type="EMBL" id="MLCN01000028">
    <property type="protein sequence ID" value="ONG38970.1"/>
    <property type="molecule type" value="Genomic_DNA"/>
</dbReference>